<reference evidence="1" key="1">
    <citation type="submission" date="2021-01" db="EMBL/GenBank/DDBJ databases">
        <authorList>
            <person name="Corre E."/>
            <person name="Pelletier E."/>
            <person name="Niang G."/>
            <person name="Scheremetjew M."/>
            <person name="Finn R."/>
            <person name="Kale V."/>
            <person name="Holt S."/>
            <person name="Cochrane G."/>
            <person name="Meng A."/>
            <person name="Brown T."/>
            <person name="Cohen L."/>
        </authorList>
    </citation>
    <scope>NUCLEOTIDE SEQUENCE</scope>
    <source>
        <strain evidence="1">CCMP147</strain>
    </source>
</reference>
<protein>
    <submittedName>
        <fullName evidence="1">Uncharacterized protein</fullName>
    </submittedName>
</protein>
<accession>A0A7R9ZAR1</accession>
<dbReference type="AlphaFoldDB" id="A0A7R9ZAR1"/>
<name>A0A7R9ZAR1_9STRA</name>
<evidence type="ECO:0000313" key="1">
    <source>
        <dbReference type="EMBL" id="CAD8316404.1"/>
    </source>
</evidence>
<gene>
    <name evidence="1" type="ORF">TDUB1175_LOCUS15197</name>
</gene>
<proteinExistence type="predicted"/>
<sequence>MCPPLSAAAPSYRPDVTCQTLRLPIETAKSSVPQIMATSALHHDHDSSSLGWPSSSAESVERRRRLPSKFVAATLPEAPKRRIDVPKRCADITELYGKCSHHEVATAGGVACRSVIMEYLECTAGTR</sequence>
<organism evidence="1">
    <name type="scientific">Pseudictyota dubia</name>
    <dbReference type="NCBI Taxonomy" id="2749911"/>
    <lineage>
        <taxon>Eukaryota</taxon>
        <taxon>Sar</taxon>
        <taxon>Stramenopiles</taxon>
        <taxon>Ochrophyta</taxon>
        <taxon>Bacillariophyta</taxon>
        <taxon>Mediophyceae</taxon>
        <taxon>Biddulphiophycidae</taxon>
        <taxon>Eupodiscales</taxon>
        <taxon>Odontellaceae</taxon>
        <taxon>Pseudictyota</taxon>
    </lineage>
</organism>
<dbReference type="EMBL" id="HBED01030313">
    <property type="protein sequence ID" value="CAD8316404.1"/>
    <property type="molecule type" value="Transcribed_RNA"/>
</dbReference>